<dbReference type="EMBL" id="CALSBS010000005">
    <property type="protein sequence ID" value="CAH6636743.1"/>
    <property type="molecule type" value="Genomic_DNA"/>
</dbReference>
<evidence type="ECO:0000313" key="5">
    <source>
        <dbReference type="EMBL" id="CAH6636743.1"/>
    </source>
</evidence>
<keyword evidence="6" id="KW-1185">Reference proteome</keyword>
<sequence length="327" mass="38745">MSNVDFVIPWVDGKDPIWQSELFKICPERKNKFDAERYRDWDLLKFWFRGVEKNASWVRKIHFVTFGHIPSWLDTSNDKINIVKHEDFIPKRHLPLFSASPIEIHINKIHGLSNKFVYFNDDMFITDSIAESDFFRHNLPCDTGVFNAITPGGISHMMLNDLEVIKKYFSKRVVIKKNPFKWFNVKYGNKVLRNIALLPWPGFTGFYEHHLPQAYLKTIFDEVWGKEKDILTQTAELKFRCDAQLNIYLFRYWQLCTGTFYPINYNNNGCYFSLSDESVENICFSIRNKKHKIITINDNEGLNFEYCQQKLISAFEEILPTKSSFER</sequence>
<organism evidence="5 6">
    <name type="scientific">Pseudocitrobacter vendiensis</name>
    <dbReference type="NCBI Taxonomy" id="2488306"/>
    <lineage>
        <taxon>Bacteria</taxon>
        <taxon>Pseudomonadati</taxon>
        <taxon>Pseudomonadota</taxon>
        <taxon>Gammaproteobacteria</taxon>
        <taxon>Enterobacterales</taxon>
        <taxon>Enterobacteriaceae</taxon>
        <taxon>Pseudocitrobacter</taxon>
    </lineage>
</organism>
<dbReference type="Pfam" id="PF11380">
    <property type="entry name" value="Stealth_CR2"/>
    <property type="match status" value="1"/>
</dbReference>
<evidence type="ECO:0000256" key="3">
    <source>
        <dbReference type="ARBA" id="ARBA00023169"/>
    </source>
</evidence>
<dbReference type="PANTHER" id="PTHR24045">
    <property type="match status" value="1"/>
</dbReference>
<reference evidence="5" key="1">
    <citation type="submission" date="2022-05" db="EMBL/GenBank/DDBJ databases">
        <authorList>
            <person name="Blom J."/>
        </authorList>
    </citation>
    <scope>NUCLEOTIDE SEQUENCE</scope>
    <source>
        <strain evidence="5">Type strain: CPO20170097</strain>
    </source>
</reference>
<dbReference type="PANTHER" id="PTHR24045:SF0">
    <property type="entry name" value="N-ACETYLGLUCOSAMINE-1-PHOSPHOTRANSFERASE SUBUNITS ALPHA_BETA"/>
    <property type="match status" value="1"/>
</dbReference>
<comment type="caution">
    <text evidence="5">The sequence shown here is derived from an EMBL/GenBank/DDBJ whole genome shotgun (WGS) entry which is preliminary data.</text>
</comment>
<evidence type="ECO:0000256" key="2">
    <source>
        <dbReference type="ARBA" id="ARBA00022679"/>
    </source>
</evidence>
<proteinExistence type="inferred from homology"/>
<evidence type="ECO:0000259" key="4">
    <source>
        <dbReference type="Pfam" id="PF11380"/>
    </source>
</evidence>
<name>A0ABN8T8F5_9ENTR</name>
<accession>A0ABN8T8F5</accession>
<keyword evidence="3" id="KW-0270">Exopolysaccharide synthesis</keyword>
<dbReference type="Proteomes" id="UP001152651">
    <property type="component" value="Unassembled WGS sequence"/>
</dbReference>
<feature type="domain" description="Stealth protein CR2 conserved region 2" evidence="4">
    <location>
        <begin position="37"/>
        <end position="138"/>
    </location>
</feature>
<dbReference type="InterPro" id="IPR047141">
    <property type="entry name" value="Stealth"/>
</dbReference>
<keyword evidence="2" id="KW-0808">Transferase</keyword>
<comment type="similarity">
    <text evidence="1">Belongs to the stealth family.</text>
</comment>
<evidence type="ECO:0000256" key="1">
    <source>
        <dbReference type="ARBA" id="ARBA00007583"/>
    </source>
</evidence>
<evidence type="ECO:0000313" key="6">
    <source>
        <dbReference type="Proteomes" id="UP001152651"/>
    </source>
</evidence>
<gene>
    <name evidence="5" type="ORF">FBBNIHIM_07935</name>
</gene>
<dbReference type="InterPro" id="IPR021520">
    <property type="entry name" value="Stealth_CR2"/>
</dbReference>
<protein>
    <submittedName>
        <fullName evidence="5">Stealth CR1 domain-containing protein</fullName>
    </submittedName>
</protein>
<dbReference type="RefSeq" id="WP_253897503.1">
    <property type="nucleotide sequence ID" value="NZ_CALSBS010000005.1"/>
</dbReference>